<accession>E9SH22</accession>
<feature type="transmembrane region" description="Helical" evidence="5">
    <location>
        <begin position="221"/>
        <end position="239"/>
    </location>
</feature>
<keyword evidence="3 5" id="KW-1133">Transmembrane helix</keyword>
<gene>
    <name evidence="6" type="ORF">CUS_7550</name>
</gene>
<dbReference type="GO" id="GO:0005524">
    <property type="term" value="F:ATP binding"/>
    <property type="evidence" value="ECO:0007669"/>
    <property type="project" value="InterPro"/>
</dbReference>
<evidence type="ECO:0000313" key="7">
    <source>
        <dbReference type="Proteomes" id="UP000004259"/>
    </source>
</evidence>
<dbReference type="EMBL" id="ADKM02000130">
    <property type="protein sequence ID" value="EGC01332.1"/>
    <property type="molecule type" value="Genomic_DNA"/>
</dbReference>
<sequence>MSKNVKLLLKALAVVLVTFALGYVMGRLLGKGTKGVDLPALLKKVDNEAAGILLGAAHLLLTIVSLICASGQFYCLNKAAAKWDGEDEDFIDDIEEQLNVPMKLVSNSQVFNIVLFLCSAYFFISSKAWYTLIPTAVFLAGAVWQMMLTEKLVTLEKKLNPEKQGSAFDPKFRKKWIESCDEAQKQIIWRAGFEGFQKGSTACVVVMMLAGIFQLVFRTGILPVICLGAVWLIMNNAYMNAAENLERRK</sequence>
<dbReference type="GO" id="GO:0005886">
    <property type="term" value="C:plasma membrane"/>
    <property type="evidence" value="ECO:0007669"/>
    <property type="project" value="UniProtKB-SubCell"/>
</dbReference>
<dbReference type="InterPro" id="IPR036640">
    <property type="entry name" value="ABC1_TM_sf"/>
</dbReference>
<dbReference type="InterPro" id="IPR021509">
    <property type="entry name" value="DUF3169"/>
</dbReference>
<comment type="subcellular location">
    <subcellularLocation>
        <location evidence="1">Cell membrane</location>
        <topology evidence="1">Multi-pass membrane protein</topology>
    </subcellularLocation>
</comment>
<evidence type="ECO:0000313" key="6">
    <source>
        <dbReference type="EMBL" id="EGC01332.1"/>
    </source>
</evidence>
<dbReference type="Gene3D" id="1.20.1560.10">
    <property type="entry name" value="ABC transporter type 1, transmembrane domain"/>
    <property type="match status" value="1"/>
</dbReference>
<dbReference type="Pfam" id="PF11368">
    <property type="entry name" value="DUF3169"/>
    <property type="match status" value="1"/>
</dbReference>
<keyword evidence="2 5" id="KW-0812">Transmembrane</keyword>
<dbReference type="RefSeq" id="WP_002852769.1">
    <property type="nucleotide sequence ID" value="NZ_ADKM02000130.1"/>
</dbReference>
<evidence type="ECO:0000256" key="3">
    <source>
        <dbReference type="ARBA" id="ARBA00022989"/>
    </source>
</evidence>
<keyword evidence="4 5" id="KW-0472">Membrane</keyword>
<organism evidence="6 7">
    <name type="scientific">Ruminococcus albus 8</name>
    <dbReference type="NCBI Taxonomy" id="246199"/>
    <lineage>
        <taxon>Bacteria</taxon>
        <taxon>Bacillati</taxon>
        <taxon>Bacillota</taxon>
        <taxon>Clostridia</taxon>
        <taxon>Eubacteriales</taxon>
        <taxon>Oscillospiraceae</taxon>
        <taxon>Ruminococcus</taxon>
    </lineage>
</organism>
<feature type="transmembrane region" description="Helical" evidence="5">
    <location>
        <begin position="7"/>
        <end position="29"/>
    </location>
</feature>
<dbReference type="STRING" id="246199.CUS_7550"/>
<dbReference type="OrthoDB" id="1777828at2"/>
<evidence type="ECO:0000256" key="2">
    <source>
        <dbReference type="ARBA" id="ARBA00022692"/>
    </source>
</evidence>
<evidence type="ECO:0008006" key="8">
    <source>
        <dbReference type="Google" id="ProtNLM"/>
    </source>
</evidence>
<feature type="transmembrane region" description="Helical" evidence="5">
    <location>
        <begin position="49"/>
        <end position="69"/>
    </location>
</feature>
<evidence type="ECO:0000256" key="4">
    <source>
        <dbReference type="ARBA" id="ARBA00023136"/>
    </source>
</evidence>
<dbReference type="AlphaFoldDB" id="E9SH22"/>
<evidence type="ECO:0000256" key="1">
    <source>
        <dbReference type="ARBA" id="ARBA00004651"/>
    </source>
</evidence>
<dbReference type="eggNOG" id="ENOG5032T9Z">
    <property type="taxonomic scope" value="Bacteria"/>
</dbReference>
<proteinExistence type="predicted"/>
<protein>
    <recommendedName>
        <fullName evidence="8">DUF3169 domain-containing protein</fullName>
    </recommendedName>
</protein>
<feature type="transmembrane region" description="Helical" evidence="5">
    <location>
        <begin position="104"/>
        <end position="123"/>
    </location>
</feature>
<dbReference type="Proteomes" id="UP000004259">
    <property type="component" value="Unassembled WGS sequence"/>
</dbReference>
<name>E9SH22_RUMAL</name>
<reference evidence="6 7" key="1">
    <citation type="submission" date="2011-02" db="EMBL/GenBank/DDBJ databases">
        <authorList>
            <person name="Nelson K.E."/>
            <person name="Sutton G."/>
            <person name="Torralba M."/>
            <person name="Durkin S."/>
            <person name="Harkins D."/>
            <person name="Montgomery R."/>
            <person name="Ziemer C."/>
            <person name="Klaassens E."/>
            <person name="Ocuiv P."/>
            <person name="Morrison M."/>
        </authorList>
    </citation>
    <scope>NUCLEOTIDE SEQUENCE [LARGE SCALE GENOMIC DNA]</scope>
    <source>
        <strain evidence="6 7">8</strain>
    </source>
</reference>
<comment type="caution">
    <text evidence="6">The sequence shown here is derived from an EMBL/GenBank/DDBJ whole genome shotgun (WGS) entry which is preliminary data.</text>
</comment>
<evidence type="ECO:0000256" key="5">
    <source>
        <dbReference type="SAM" id="Phobius"/>
    </source>
</evidence>
<keyword evidence="7" id="KW-1185">Reference proteome</keyword>